<evidence type="ECO:0000313" key="3">
    <source>
        <dbReference type="Proteomes" id="UP001175097"/>
    </source>
</evidence>
<organism evidence="2 3">
    <name type="scientific">Sporosarcina highlanderae</name>
    <dbReference type="NCBI Taxonomy" id="3035916"/>
    <lineage>
        <taxon>Bacteria</taxon>
        <taxon>Bacillati</taxon>
        <taxon>Bacillota</taxon>
        <taxon>Bacilli</taxon>
        <taxon>Bacillales</taxon>
        <taxon>Caryophanaceae</taxon>
        <taxon>Sporosarcina</taxon>
    </lineage>
</organism>
<dbReference type="EMBL" id="JAROCC010000015">
    <property type="protein sequence ID" value="MDN4608838.1"/>
    <property type="molecule type" value="Genomic_DNA"/>
</dbReference>
<sequence>MKKSEVIKDLAKYKDWVDSLQLLSEQQANTPYQEGKWSPKEIVMHMAEWDRFTCEERLPEMQEGNVLKDVPFEPFNEEAARLANGKTFEEILTYAKEQRERILERLQQVDETEWIKEF</sequence>
<dbReference type="InterPro" id="IPR034660">
    <property type="entry name" value="DinB/YfiT-like"/>
</dbReference>
<proteinExistence type="predicted"/>
<evidence type="ECO:0000313" key="2">
    <source>
        <dbReference type="EMBL" id="MDN4608838.1"/>
    </source>
</evidence>
<dbReference type="Proteomes" id="UP001175097">
    <property type="component" value="Unassembled WGS sequence"/>
</dbReference>
<gene>
    <name evidence="2" type="ORF">P5G49_15365</name>
</gene>
<dbReference type="RefSeq" id="WP_301245217.1">
    <property type="nucleotide sequence ID" value="NZ_JAROCC010000015.1"/>
</dbReference>
<reference evidence="2" key="1">
    <citation type="submission" date="2023-03" db="EMBL/GenBank/DDBJ databases">
        <title>MT1 and MT2 Draft Genomes of Novel Species.</title>
        <authorList>
            <person name="Venkateswaran K."/>
        </authorList>
    </citation>
    <scope>NUCLEOTIDE SEQUENCE</scope>
    <source>
        <strain evidence="2">F6_3S_P_2</strain>
    </source>
</reference>
<evidence type="ECO:0000259" key="1">
    <source>
        <dbReference type="Pfam" id="PF12867"/>
    </source>
</evidence>
<comment type="caution">
    <text evidence="2">The sequence shown here is derived from an EMBL/GenBank/DDBJ whole genome shotgun (WGS) entry which is preliminary data.</text>
</comment>
<feature type="domain" description="DinB-like" evidence="1">
    <location>
        <begin position="17"/>
        <end position="114"/>
    </location>
</feature>
<protein>
    <submittedName>
        <fullName evidence="2">DinB family protein</fullName>
    </submittedName>
</protein>
<keyword evidence="3" id="KW-1185">Reference proteome</keyword>
<dbReference type="Pfam" id="PF12867">
    <property type="entry name" value="DinB_2"/>
    <property type="match status" value="1"/>
</dbReference>
<dbReference type="InterPro" id="IPR024775">
    <property type="entry name" value="DinB-like"/>
</dbReference>
<accession>A0ABT8JUK0</accession>
<name>A0ABT8JUK0_9BACL</name>
<dbReference type="Gene3D" id="1.20.120.450">
    <property type="entry name" value="dinb family like domain"/>
    <property type="match status" value="1"/>
</dbReference>
<dbReference type="SUPFAM" id="SSF109854">
    <property type="entry name" value="DinB/YfiT-like putative metalloenzymes"/>
    <property type="match status" value="1"/>
</dbReference>